<comment type="caution">
    <text evidence="2">The sequence shown here is derived from an EMBL/GenBank/DDBJ whole genome shotgun (WGS) entry which is preliminary data.</text>
</comment>
<dbReference type="AlphaFoldDB" id="A0AAE1BZD3"/>
<dbReference type="Proteomes" id="UP001274830">
    <property type="component" value="Unassembled WGS sequence"/>
</dbReference>
<dbReference type="EMBL" id="JAUTXT010000026">
    <property type="protein sequence ID" value="KAK3673325.1"/>
    <property type="molecule type" value="Genomic_DNA"/>
</dbReference>
<protein>
    <submittedName>
        <fullName evidence="2">Uncharacterized protein</fullName>
    </submittedName>
</protein>
<reference evidence="2" key="1">
    <citation type="submission" date="2023-07" db="EMBL/GenBank/DDBJ databases">
        <title>Black Yeasts Isolated from many extreme environments.</title>
        <authorList>
            <person name="Coleine C."/>
            <person name="Stajich J.E."/>
            <person name="Selbmann L."/>
        </authorList>
    </citation>
    <scope>NUCLEOTIDE SEQUENCE</scope>
    <source>
        <strain evidence="2">CCFEE 5485</strain>
    </source>
</reference>
<accession>A0AAE1BZD3</accession>
<name>A0AAE1BZD3_9PEZI</name>
<keyword evidence="3" id="KW-1185">Reference proteome</keyword>
<evidence type="ECO:0000313" key="3">
    <source>
        <dbReference type="Proteomes" id="UP001274830"/>
    </source>
</evidence>
<feature type="region of interest" description="Disordered" evidence="1">
    <location>
        <begin position="1"/>
        <end position="23"/>
    </location>
</feature>
<proteinExistence type="predicted"/>
<evidence type="ECO:0000313" key="2">
    <source>
        <dbReference type="EMBL" id="KAK3673325.1"/>
    </source>
</evidence>
<feature type="compositionally biased region" description="Polar residues" evidence="1">
    <location>
        <begin position="1"/>
        <end position="13"/>
    </location>
</feature>
<gene>
    <name evidence="2" type="ORF">LTR78_006871</name>
</gene>
<sequence>MSTNGHNYDNFNPHSEPESLSPPPGGSIALFASITAVRPWITSSFEEVRLRAYQPGKVPPITCATWSTSAPPAFGDLGFGIKYARLPFPHEVRRIPLAPSFDGLLLETVKFEASTRTIPLPDDQPEAFRMYSHWLYTRMIFSPGSGSLTSKDYPFLVQAYTLGDKLLDTSFQNIIIDTFISTLLSTHSFNVDITNAVYEHYLRGISTKEVMVRCLRLVWRFVLASEDRSE</sequence>
<dbReference type="Gene3D" id="3.30.710.10">
    <property type="entry name" value="Potassium Channel Kv1.1, Chain A"/>
    <property type="match status" value="1"/>
</dbReference>
<organism evidence="2 3">
    <name type="scientific">Recurvomyces mirabilis</name>
    <dbReference type="NCBI Taxonomy" id="574656"/>
    <lineage>
        <taxon>Eukaryota</taxon>
        <taxon>Fungi</taxon>
        <taxon>Dikarya</taxon>
        <taxon>Ascomycota</taxon>
        <taxon>Pezizomycotina</taxon>
        <taxon>Dothideomycetes</taxon>
        <taxon>Dothideomycetidae</taxon>
        <taxon>Mycosphaerellales</taxon>
        <taxon>Teratosphaeriaceae</taxon>
        <taxon>Recurvomyces</taxon>
    </lineage>
</organism>
<dbReference type="InterPro" id="IPR011333">
    <property type="entry name" value="SKP1/BTB/POZ_sf"/>
</dbReference>
<evidence type="ECO:0000256" key="1">
    <source>
        <dbReference type="SAM" id="MobiDB-lite"/>
    </source>
</evidence>